<evidence type="ECO:0000313" key="4">
    <source>
        <dbReference type="Proteomes" id="UP000091857"/>
    </source>
</evidence>
<feature type="signal peptide" evidence="2">
    <location>
        <begin position="1"/>
        <end position="30"/>
    </location>
</feature>
<dbReference type="PANTHER" id="PTHR31414">
    <property type="entry name" value="TRANSMEMBRANE PROTEIN DDB_G0292058"/>
    <property type="match status" value="1"/>
</dbReference>
<reference evidence="4" key="1">
    <citation type="journal article" date="2016" name="Nat. Biotechnol.">
        <title>Sequencing wild and cultivated cassava and related species reveals extensive interspecific hybridization and genetic diversity.</title>
        <authorList>
            <person name="Bredeson J.V."/>
            <person name="Lyons J.B."/>
            <person name="Prochnik S.E."/>
            <person name="Wu G.A."/>
            <person name="Ha C.M."/>
            <person name="Edsinger-Gonzales E."/>
            <person name="Grimwood J."/>
            <person name="Schmutz J."/>
            <person name="Rabbi I.Y."/>
            <person name="Egesi C."/>
            <person name="Nauluvula P."/>
            <person name="Lebot V."/>
            <person name="Ndunguru J."/>
            <person name="Mkamilo G."/>
            <person name="Bart R.S."/>
            <person name="Setter T.L."/>
            <person name="Gleadow R.M."/>
            <person name="Kulakow P."/>
            <person name="Ferguson M.E."/>
            <person name="Rounsley S."/>
            <person name="Rokhsar D.S."/>
        </authorList>
    </citation>
    <scope>NUCLEOTIDE SEQUENCE [LARGE SCALE GENOMIC DNA]</scope>
    <source>
        <strain evidence="4">cv. AM560-2</strain>
    </source>
</reference>
<dbReference type="OMA" id="TFWIIYA"/>
<feature type="chain" id="PRO_5013379244" evidence="2">
    <location>
        <begin position="31"/>
        <end position="556"/>
    </location>
</feature>
<dbReference type="Gramene" id="Manes.16G125400.4.v8.1">
    <property type="protein sequence ID" value="Manes.16G125400.4.v8.1.CDS"/>
    <property type="gene ID" value="Manes.16G125400.v8.1"/>
</dbReference>
<evidence type="ECO:0000313" key="3">
    <source>
        <dbReference type="EMBL" id="OAY27435.1"/>
    </source>
</evidence>
<feature type="transmembrane region" description="Helical" evidence="1">
    <location>
        <begin position="115"/>
        <end position="141"/>
    </location>
</feature>
<evidence type="ECO:0000256" key="2">
    <source>
        <dbReference type="SAM" id="SignalP"/>
    </source>
</evidence>
<sequence length="556" mass="62504">MMLCYRLLSLPLLLTFLFFSSSTFLPFSHGATHFYSFHALPPAGRENEAKYELQFSWGTRRSFVEAPLSEPVESSTLVLAPRRTYRKDPLDGFKRYTGGWNISSRHYWASVGFTAIPLFAIASVWFLGFGLCLLLLCICYFCCGKKSYGYSRIAYALSLIFLILFSLGAIIGCVILYTGQGSFHRSTTETLEYVMNQADTTVQKLKDVSNFLASAKLTAVDKVFLPSNVQTDIDQIEIRINSSTSILSDRTVENSGDIRDLLDSVRLALIVVAAIMLLLTFLGFLFSIFGIQLLVYILVIVGWILVAGTFILCGTFLLLHNVAGDTCVAMNHWVQNPTAHTALDDILPCVDSATAQDTLLRSKEITLQYVDLINSVITNVSNINFSPNFPSMYFNQSGPLVPILCNPFYHDFTDRPCSPGEVNLNNATQAWQSYVCQVSSTGICITTGRLTPTIYDQMNAAVNLCNGLENYGPFLIDLEDCTFVRETFSEIYRNHCPKLQRYSRWIYVGLVMVSTAVMLSIIFWVIYGRERRHRLYTKQLQAESTQGHEEDKQSQS</sequence>
<dbReference type="Gramene" id="Manes.16G125400.3.v8.1">
    <property type="protein sequence ID" value="Manes.16G125400.3.v8.1.CDS"/>
    <property type="gene ID" value="Manes.16G125400.v8.1"/>
</dbReference>
<accession>A0A2C9UB01</accession>
<feature type="transmembrane region" description="Helical" evidence="1">
    <location>
        <begin position="153"/>
        <end position="177"/>
    </location>
</feature>
<dbReference type="InterPro" id="IPR040283">
    <property type="entry name" value="DDB_G0292058-like"/>
</dbReference>
<name>A0A2C9UB01_MANES</name>
<keyword evidence="1" id="KW-0472">Membrane</keyword>
<proteinExistence type="predicted"/>
<feature type="transmembrane region" description="Helical" evidence="1">
    <location>
        <begin position="293"/>
        <end position="319"/>
    </location>
</feature>
<feature type="transmembrane region" description="Helical" evidence="1">
    <location>
        <begin position="267"/>
        <end position="286"/>
    </location>
</feature>
<dbReference type="Gramene" id="Manes.16G125400.2.v8.1">
    <property type="protein sequence ID" value="Manes.16G125400.2.v8.1.CDS"/>
    <property type="gene ID" value="Manes.16G125400.v8.1"/>
</dbReference>
<keyword evidence="2" id="KW-0732">Signal</keyword>
<dbReference type="EMBL" id="CM004402">
    <property type="protein sequence ID" value="OAY27435.1"/>
    <property type="molecule type" value="Genomic_DNA"/>
</dbReference>
<evidence type="ECO:0000256" key="1">
    <source>
        <dbReference type="SAM" id="Phobius"/>
    </source>
</evidence>
<keyword evidence="1" id="KW-1133">Transmembrane helix</keyword>
<dbReference type="PANTHER" id="PTHR31414:SF13">
    <property type="entry name" value="TRANSMEMBRANE PROTEIN"/>
    <property type="match status" value="1"/>
</dbReference>
<keyword evidence="1" id="KW-0812">Transmembrane</keyword>
<feature type="transmembrane region" description="Helical" evidence="1">
    <location>
        <begin position="505"/>
        <end position="527"/>
    </location>
</feature>
<protein>
    <submittedName>
        <fullName evidence="3">Uncharacterized protein</fullName>
    </submittedName>
</protein>
<keyword evidence="4" id="KW-1185">Reference proteome</keyword>
<organism evidence="3 4">
    <name type="scientific">Manihot esculenta</name>
    <name type="common">Cassava</name>
    <name type="synonym">Jatropha manihot</name>
    <dbReference type="NCBI Taxonomy" id="3983"/>
    <lineage>
        <taxon>Eukaryota</taxon>
        <taxon>Viridiplantae</taxon>
        <taxon>Streptophyta</taxon>
        <taxon>Embryophyta</taxon>
        <taxon>Tracheophyta</taxon>
        <taxon>Spermatophyta</taxon>
        <taxon>Magnoliopsida</taxon>
        <taxon>eudicotyledons</taxon>
        <taxon>Gunneridae</taxon>
        <taxon>Pentapetalae</taxon>
        <taxon>rosids</taxon>
        <taxon>fabids</taxon>
        <taxon>Malpighiales</taxon>
        <taxon>Euphorbiaceae</taxon>
        <taxon>Crotonoideae</taxon>
        <taxon>Manihoteae</taxon>
        <taxon>Manihot</taxon>
    </lineage>
</organism>
<gene>
    <name evidence="3" type="ORF">MANES_16G125400v8</name>
</gene>
<dbReference type="Proteomes" id="UP000091857">
    <property type="component" value="Chromosome 16"/>
</dbReference>
<dbReference type="AlphaFoldDB" id="A0A2C9UB01"/>
<comment type="caution">
    <text evidence="3">The sequence shown here is derived from an EMBL/GenBank/DDBJ whole genome shotgun (WGS) entry which is preliminary data.</text>
</comment>